<name>A0A1B6MU39_9HEMI</name>
<proteinExistence type="predicted"/>
<organism evidence="1">
    <name type="scientific">Graphocephala atropunctata</name>
    <dbReference type="NCBI Taxonomy" id="36148"/>
    <lineage>
        <taxon>Eukaryota</taxon>
        <taxon>Metazoa</taxon>
        <taxon>Ecdysozoa</taxon>
        <taxon>Arthropoda</taxon>
        <taxon>Hexapoda</taxon>
        <taxon>Insecta</taxon>
        <taxon>Pterygota</taxon>
        <taxon>Neoptera</taxon>
        <taxon>Paraneoptera</taxon>
        <taxon>Hemiptera</taxon>
        <taxon>Auchenorrhyncha</taxon>
        <taxon>Membracoidea</taxon>
        <taxon>Cicadellidae</taxon>
        <taxon>Cicadellinae</taxon>
        <taxon>Cicadellini</taxon>
        <taxon>Graphocephala</taxon>
    </lineage>
</organism>
<evidence type="ECO:0008006" key="2">
    <source>
        <dbReference type="Google" id="ProtNLM"/>
    </source>
</evidence>
<reference evidence="1" key="1">
    <citation type="submission" date="2015-11" db="EMBL/GenBank/DDBJ databases">
        <title>De novo transcriptome assembly of four potential Pierce s Disease insect vectors from Arizona vineyards.</title>
        <authorList>
            <person name="Tassone E.E."/>
        </authorList>
    </citation>
    <scope>NUCLEOTIDE SEQUENCE</scope>
</reference>
<dbReference type="AlphaFoldDB" id="A0A1B6MU39"/>
<protein>
    <recommendedName>
        <fullName evidence="2">39S ribosomal protein L55, mitochondrial</fullName>
    </recommendedName>
</protein>
<dbReference type="GO" id="GO:0003735">
    <property type="term" value="F:structural constituent of ribosome"/>
    <property type="evidence" value="ECO:0007669"/>
    <property type="project" value="InterPro"/>
</dbReference>
<dbReference type="GO" id="GO:0006412">
    <property type="term" value="P:translation"/>
    <property type="evidence" value="ECO:0007669"/>
    <property type="project" value="TreeGrafter"/>
</dbReference>
<dbReference type="EMBL" id="GEBQ01000549">
    <property type="protein sequence ID" value="JAT39428.1"/>
    <property type="molecule type" value="Transcribed_RNA"/>
</dbReference>
<evidence type="ECO:0000313" key="1">
    <source>
        <dbReference type="EMBL" id="JAT39428.1"/>
    </source>
</evidence>
<gene>
    <name evidence="1" type="ORF">g.6581</name>
</gene>
<accession>A0A1B6MU39</accession>
<feature type="non-terminal residue" evidence="1">
    <location>
        <position position="1"/>
    </location>
</feature>
<dbReference type="InterPro" id="IPR018615">
    <property type="entry name" value="Ribosomal_mL55"/>
</dbReference>
<dbReference type="PANTHER" id="PTHR34095">
    <property type="entry name" value="39S RIBOSOMAL PROTEIN L55, MITOCHONDRIAL"/>
    <property type="match status" value="1"/>
</dbReference>
<dbReference type="Pfam" id="PF09776">
    <property type="entry name" value="Mitoc_L55"/>
    <property type="match status" value="1"/>
</dbReference>
<dbReference type="Gene3D" id="6.20.130.20">
    <property type="entry name" value="Mitochondrial ribosomal protein L55"/>
    <property type="match status" value="1"/>
</dbReference>
<dbReference type="GO" id="GO:0005762">
    <property type="term" value="C:mitochondrial large ribosomal subunit"/>
    <property type="evidence" value="ECO:0007669"/>
    <property type="project" value="InterPro"/>
</dbReference>
<dbReference type="InterPro" id="IPR044884">
    <property type="entry name" value="Ribosomal_mL55_sf"/>
</dbReference>
<dbReference type="PANTHER" id="PTHR34095:SF1">
    <property type="entry name" value="LARGE RIBOSOMAL SUBUNIT PROTEIN ML55"/>
    <property type="match status" value="1"/>
</dbReference>
<sequence>YFSTQILILDQNSKKRSTITMFGAIIVRNLSSSSASITRIHRLKYLMHYPTTVVLPDGSSIVVRYPEPRKIITLPLDISTLSEADAKKRLERRKPKTKVVIQEEEKDTFSSKKYINLMKKNKKGK</sequence>